<feature type="transmembrane region" description="Helical" evidence="9">
    <location>
        <begin position="778"/>
        <end position="798"/>
    </location>
</feature>
<feature type="transmembrane region" description="Helical" evidence="9">
    <location>
        <begin position="69"/>
        <end position="91"/>
    </location>
</feature>
<evidence type="ECO:0000259" key="10">
    <source>
        <dbReference type="SMART" id="SM00831"/>
    </source>
</evidence>
<name>A0ABR9B6N4_9RHOO</name>
<dbReference type="InterPro" id="IPR006068">
    <property type="entry name" value="ATPase_P-typ_cation-transptr_C"/>
</dbReference>
<evidence type="ECO:0000256" key="2">
    <source>
        <dbReference type="ARBA" id="ARBA00005675"/>
    </source>
</evidence>
<feature type="transmembrane region" description="Helical" evidence="9">
    <location>
        <begin position="260"/>
        <end position="282"/>
    </location>
</feature>
<dbReference type="Gene3D" id="3.40.50.1000">
    <property type="entry name" value="HAD superfamily/HAD-like"/>
    <property type="match status" value="1"/>
</dbReference>
<dbReference type="Pfam" id="PF13246">
    <property type="entry name" value="Cation_ATPase"/>
    <property type="match status" value="1"/>
</dbReference>
<feature type="transmembrane region" description="Helical" evidence="9">
    <location>
        <begin position="737"/>
        <end position="757"/>
    </location>
</feature>
<evidence type="ECO:0000256" key="4">
    <source>
        <dbReference type="ARBA" id="ARBA00022741"/>
    </source>
</evidence>
<dbReference type="NCBIfam" id="TIGR01494">
    <property type="entry name" value="ATPase_P-type"/>
    <property type="match status" value="2"/>
</dbReference>
<dbReference type="Gene3D" id="1.20.1110.10">
    <property type="entry name" value="Calcium-transporting ATPase, transmembrane domain"/>
    <property type="match status" value="1"/>
</dbReference>
<dbReference type="RefSeq" id="WP_187716839.1">
    <property type="nucleotide sequence ID" value="NZ_JACTAH010000001.1"/>
</dbReference>
<dbReference type="InterPro" id="IPR004014">
    <property type="entry name" value="ATPase_P-typ_cation-transptr_N"/>
</dbReference>
<keyword evidence="5" id="KW-0067">ATP-binding</keyword>
<keyword evidence="6" id="KW-1278">Translocase</keyword>
<dbReference type="InterPro" id="IPR023298">
    <property type="entry name" value="ATPase_P-typ_TM_dom_sf"/>
</dbReference>
<evidence type="ECO:0000256" key="1">
    <source>
        <dbReference type="ARBA" id="ARBA00004141"/>
    </source>
</evidence>
<protein>
    <submittedName>
        <fullName evidence="11">Cation-transporting P-type ATPase</fullName>
    </submittedName>
</protein>
<evidence type="ECO:0000313" key="11">
    <source>
        <dbReference type="EMBL" id="MBD8502036.1"/>
    </source>
</evidence>
<dbReference type="SMART" id="SM00831">
    <property type="entry name" value="Cation_ATPase_N"/>
    <property type="match status" value="1"/>
</dbReference>
<dbReference type="Pfam" id="PF08282">
    <property type="entry name" value="Hydrolase_3"/>
    <property type="match status" value="1"/>
</dbReference>
<evidence type="ECO:0000256" key="6">
    <source>
        <dbReference type="ARBA" id="ARBA00022967"/>
    </source>
</evidence>
<evidence type="ECO:0000256" key="5">
    <source>
        <dbReference type="ARBA" id="ARBA00022840"/>
    </source>
</evidence>
<gene>
    <name evidence="11" type="ORF">IFO67_04010</name>
</gene>
<comment type="similarity">
    <text evidence="2">Belongs to the cation transport ATPase (P-type) (TC 3.A.3) family. Type IIA subfamily.</text>
</comment>
<dbReference type="InterPro" id="IPR018303">
    <property type="entry name" value="ATPase_P-typ_P_site"/>
</dbReference>
<keyword evidence="7 9" id="KW-1133">Transmembrane helix</keyword>
<reference evidence="12" key="1">
    <citation type="submission" date="2023-07" db="EMBL/GenBank/DDBJ databases">
        <title>Thauera sp. CAU 1555 isolated from sand of Yaerae Beach.</title>
        <authorList>
            <person name="Kim W."/>
        </authorList>
    </citation>
    <scope>NUCLEOTIDE SEQUENCE [LARGE SCALE GENOMIC DNA]</scope>
    <source>
        <strain evidence="12">CAU 1555</strain>
    </source>
</reference>
<dbReference type="Pfam" id="PF00122">
    <property type="entry name" value="E1-E2_ATPase"/>
    <property type="match status" value="1"/>
</dbReference>
<dbReference type="SUPFAM" id="SSF81665">
    <property type="entry name" value="Calcium ATPase, transmembrane domain M"/>
    <property type="match status" value="1"/>
</dbReference>
<dbReference type="SFLD" id="SFLDF00027">
    <property type="entry name" value="p-type_atpase"/>
    <property type="match status" value="1"/>
</dbReference>
<keyword evidence="4" id="KW-0547">Nucleotide-binding</keyword>
<dbReference type="InterPro" id="IPR001757">
    <property type="entry name" value="P_typ_ATPase"/>
</dbReference>
<dbReference type="CDD" id="cd02080">
    <property type="entry name" value="P-type_ATPase_cation"/>
    <property type="match status" value="1"/>
</dbReference>
<dbReference type="Gene3D" id="2.70.150.10">
    <property type="entry name" value="Calcium-transporting ATPase, cytoplasmic transduction domain A"/>
    <property type="match status" value="1"/>
</dbReference>
<dbReference type="SUPFAM" id="SSF81653">
    <property type="entry name" value="Calcium ATPase, transduction domain A"/>
    <property type="match status" value="1"/>
</dbReference>
<dbReference type="InterPro" id="IPR044492">
    <property type="entry name" value="P_typ_ATPase_HD_dom"/>
</dbReference>
<organism evidence="11 12">
    <name type="scientific">Thauera sedimentorum</name>
    <dbReference type="NCBI Taxonomy" id="2767595"/>
    <lineage>
        <taxon>Bacteria</taxon>
        <taxon>Pseudomonadati</taxon>
        <taxon>Pseudomonadota</taxon>
        <taxon>Betaproteobacteria</taxon>
        <taxon>Rhodocyclales</taxon>
        <taxon>Zoogloeaceae</taxon>
        <taxon>Thauera</taxon>
    </lineage>
</organism>
<keyword evidence="3 9" id="KW-0812">Transmembrane</keyword>
<dbReference type="InterPro" id="IPR050510">
    <property type="entry name" value="Cation_transp_ATPase_P-type"/>
</dbReference>
<comment type="caution">
    <text evidence="11">The sequence shown here is derived from an EMBL/GenBank/DDBJ whole genome shotgun (WGS) entry which is preliminary data.</text>
</comment>
<dbReference type="SUPFAM" id="SSF56784">
    <property type="entry name" value="HAD-like"/>
    <property type="match status" value="1"/>
</dbReference>
<dbReference type="Pfam" id="PF00690">
    <property type="entry name" value="Cation_ATPase_N"/>
    <property type="match status" value="1"/>
</dbReference>
<dbReference type="SUPFAM" id="SSF81660">
    <property type="entry name" value="Metal cation-transporting ATPase, ATP-binding domain N"/>
    <property type="match status" value="1"/>
</dbReference>
<dbReference type="Gene3D" id="3.40.1110.10">
    <property type="entry name" value="Calcium-transporting ATPase, cytoplasmic domain N"/>
    <property type="match status" value="1"/>
</dbReference>
<dbReference type="PROSITE" id="PS00154">
    <property type="entry name" value="ATPASE_E1_E2"/>
    <property type="match status" value="1"/>
</dbReference>
<dbReference type="EMBL" id="JACYTO010000001">
    <property type="protein sequence ID" value="MBD8502036.1"/>
    <property type="molecule type" value="Genomic_DNA"/>
</dbReference>
<dbReference type="PANTHER" id="PTHR43294:SF20">
    <property type="entry name" value="P-TYPE ATPASE"/>
    <property type="match status" value="1"/>
</dbReference>
<dbReference type="Proteomes" id="UP000603602">
    <property type="component" value="Unassembled WGS sequence"/>
</dbReference>
<dbReference type="Pfam" id="PF00689">
    <property type="entry name" value="Cation_ATPase_C"/>
    <property type="match status" value="1"/>
</dbReference>
<feature type="transmembrane region" description="Helical" evidence="9">
    <location>
        <begin position="848"/>
        <end position="868"/>
    </location>
</feature>
<proteinExistence type="inferred from homology"/>
<dbReference type="InterPro" id="IPR008250">
    <property type="entry name" value="ATPase_P-typ_transduc_dom_A_sf"/>
</dbReference>
<comment type="subcellular location">
    <subcellularLocation>
        <location evidence="1">Membrane</location>
        <topology evidence="1">Multi-pass membrane protein</topology>
    </subcellularLocation>
</comment>
<dbReference type="InterPro" id="IPR023214">
    <property type="entry name" value="HAD_sf"/>
</dbReference>
<evidence type="ECO:0000256" key="3">
    <source>
        <dbReference type="ARBA" id="ARBA00022692"/>
    </source>
</evidence>
<dbReference type="InterPro" id="IPR036412">
    <property type="entry name" value="HAD-like_sf"/>
</dbReference>
<feature type="transmembrane region" description="Helical" evidence="9">
    <location>
        <begin position="706"/>
        <end position="731"/>
    </location>
</feature>
<dbReference type="PRINTS" id="PR00119">
    <property type="entry name" value="CATATPASE"/>
</dbReference>
<feature type="transmembrane region" description="Helical" evidence="9">
    <location>
        <begin position="97"/>
        <end position="113"/>
    </location>
</feature>
<evidence type="ECO:0000256" key="8">
    <source>
        <dbReference type="ARBA" id="ARBA00023136"/>
    </source>
</evidence>
<dbReference type="InterPro" id="IPR023299">
    <property type="entry name" value="ATPase_P-typ_cyto_dom_N"/>
</dbReference>
<feature type="transmembrane region" description="Helical" evidence="9">
    <location>
        <begin position="810"/>
        <end position="828"/>
    </location>
</feature>
<dbReference type="InterPro" id="IPR059000">
    <property type="entry name" value="ATPase_P-type_domA"/>
</dbReference>
<dbReference type="PANTHER" id="PTHR43294">
    <property type="entry name" value="SODIUM/POTASSIUM-TRANSPORTING ATPASE SUBUNIT ALPHA"/>
    <property type="match status" value="1"/>
</dbReference>
<feature type="transmembrane region" description="Helical" evidence="9">
    <location>
        <begin position="880"/>
        <end position="897"/>
    </location>
</feature>
<evidence type="ECO:0000256" key="7">
    <source>
        <dbReference type="ARBA" id="ARBA00022989"/>
    </source>
</evidence>
<dbReference type="SFLD" id="SFLDS00003">
    <property type="entry name" value="Haloacid_Dehalogenase"/>
    <property type="match status" value="1"/>
</dbReference>
<feature type="transmembrane region" description="Helical" evidence="9">
    <location>
        <begin position="288"/>
        <end position="315"/>
    </location>
</feature>
<evidence type="ECO:0000256" key="9">
    <source>
        <dbReference type="SAM" id="Phobius"/>
    </source>
</evidence>
<evidence type="ECO:0000313" key="12">
    <source>
        <dbReference type="Proteomes" id="UP000603602"/>
    </source>
</evidence>
<sequence>MISARTGDTPAVHTKTETPAHAAAAESVLRAQDVLRHLGLDTSEAAQRLQQYGSNTLPPPARRGPLLRFMLQFHNVLIYVLLAAGVVTALLGHLIDSGVIFGVVLINAVIGFIQEGKAERALDAIRNMLSLRAQVLRDGRRQEIAADGLVPGDIVFLASGDKVPADLRLVEVRGLRVEEAALTGESVAVEKGVDPVAASAVLGDRRCMAYSGTLVAHGQGAGVVVATGAQTEIGRISAMLGEVETITTPLLRQMAAFGRLLTWVILAVAGLTFAFGTLVRGYTAGEMFLAAVGLAVAVIPEGLPAIMTITLAIGVQGMARRNAIIRRLPAVETLGSVTVICSDKTGTLTRNEMTAQRVITAAHVFEVDGGGYAPHGGFAIDGGEVAVAAHPLLLEIARCAVLCNDAALHRDGDDWRVAGDPTEGALLTLARKAGLEEGFEREAAPRTDVIPFESEHRFMATLNHDHHGRGLLCLKGAPERVLGLCATQRGPHGDEPIDHAHWDAAMHAAARDGMRLLALAVREGEDALETLTFADVERGGFTLLAVLGLSDPPREDAIRAVARCRSAGIQVKMITGDHAATARAIGERLGLAAEVNAISGAQIESMSDEALQRIVADTEIFARASPEHKLRLVRALQARGEVVAMTGDGVNDAPALKRADVGVAMGRNGTEAAKEAAEMVLADDNFASVAAAVEEGRTVYDNLRKAIAFILPTNVGQGGILLAAVVLGMTLPMTPAQILWVNMVTAVTLALALAFEAPERDIMARPPRDPAEPLLTRFLVWRVLFVGLLLVGGGLGMFVWEIGQGASVEFARTAAVNALMIGEAFYLFNVRSFTGSVLNRGGFLGNRYVLIAIGLMLACQAAFTYLPAMQALFGTAGLDVAAWTRILGFGVLTLLLVEAEKALIKNLNHGRKAGNTRTTQ</sequence>
<keyword evidence="8 9" id="KW-0472">Membrane</keyword>
<dbReference type="SFLD" id="SFLDG00002">
    <property type="entry name" value="C1.7:_P-type_atpase_like"/>
    <property type="match status" value="1"/>
</dbReference>
<keyword evidence="12" id="KW-1185">Reference proteome</keyword>
<feature type="domain" description="Cation-transporting P-type ATPase N-terminal" evidence="10">
    <location>
        <begin position="19"/>
        <end position="93"/>
    </location>
</feature>
<dbReference type="PRINTS" id="PR00121">
    <property type="entry name" value="NAKATPASE"/>
</dbReference>
<accession>A0ABR9B6N4</accession>